<protein>
    <submittedName>
        <fullName evidence="1">Uncharacterized protein</fullName>
    </submittedName>
</protein>
<keyword evidence="2" id="KW-1185">Reference proteome</keyword>
<comment type="caution">
    <text evidence="1">The sequence shown here is derived from an EMBL/GenBank/DDBJ whole genome shotgun (WGS) entry which is preliminary data.</text>
</comment>
<reference evidence="1" key="1">
    <citation type="submission" date="2020-09" db="EMBL/GenBank/DDBJ databases">
        <title>A novel bacterium of genus Bacillus, isolated from South China Sea.</title>
        <authorList>
            <person name="Huang H."/>
            <person name="Mo K."/>
            <person name="Hu Y."/>
        </authorList>
    </citation>
    <scope>NUCLEOTIDE SEQUENCE</scope>
    <source>
        <strain evidence="1">IB182487</strain>
    </source>
</reference>
<accession>A0A926NIH8</accession>
<proteinExistence type="predicted"/>
<dbReference type="RefSeq" id="WP_191158977.1">
    <property type="nucleotide sequence ID" value="NZ_JACXAI010000018.1"/>
</dbReference>
<dbReference type="EMBL" id="JACXAI010000018">
    <property type="protein sequence ID" value="MBD1381375.1"/>
    <property type="molecule type" value="Genomic_DNA"/>
</dbReference>
<dbReference type="Proteomes" id="UP000626844">
    <property type="component" value="Unassembled WGS sequence"/>
</dbReference>
<evidence type="ECO:0000313" key="1">
    <source>
        <dbReference type="EMBL" id="MBD1381375.1"/>
    </source>
</evidence>
<sequence length="402" mass="47539">MIFLEFEGLLKSEFEMSLNELIYKADQNKREYVFQRLITLTSNLVENNHFNKVIKYFSKKGDVNSLYNYLRYYLEFPIFTAEERDDKIISDYHYISDDVPLELLDVSEELNIEFDFQQLEIKENSLMMKGFAFIPFINMEKKEDIKKKLILVSEGKKREYELENIETEETLDQGNGIYYYQYAGFEKSISLNETESSLTCFLELTKKNGVKYEKYCFDIVNQQIQIDTQKRRSELNPIIREVTEPELLFVEDEQNINISLKIDDNLINSLLHSSNNIPSIQFGDSVLNYKDIIEKNVVINNITYLNQPLLRFEINPSLLTNQGKSYIVFTYNNKRQDIKYTKDQHAVLDKLKCDETGLYVSIFSNKKNNIELHVQDKQQLQQTPGTLKNMVKFIRKVKRRLS</sequence>
<gene>
    <name evidence="1" type="ORF">IC621_14135</name>
</gene>
<organism evidence="1 2">
    <name type="scientific">Metabacillus arenae</name>
    <dbReference type="NCBI Taxonomy" id="2771434"/>
    <lineage>
        <taxon>Bacteria</taxon>
        <taxon>Bacillati</taxon>
        <taxon>Bacillota</taxon>
        <taxon>Bacilli</taxon>
        <taxon>Bacillales</taxon>
        <taxon>Bacillaceae</taxon>
        <taxon>Metabacillus</taxon>
    </lineage>
</organism>
<dbReference type="AlphaFoldDB" id="A0A926NIH8"/>
<name>A0A926NIH8_9BACI</name>
<evidence type="ECO:0000313" key="2">
    <source>
        <dbReference type="Proteomes" id="UP000626844"/>
    </source>
</evidence>